<dbReference type="KEGG" id="whj:H9Q79_15655"/>
<evidence type="ECO:0000313" key="1">
    <source>
        <dbReference type="EMBL" id="QNM08299.1"/>
    </source>
</evidence>
<dbReference type="EMBL" id="CP060635">
    <property type="protein sequence ID" value="QNM08299.1"/>
    <property type="molecule type" value="Genomic_DNA"/>
</dbReference>
<gene>
    <name evidence="1" type="ORF">H9Q79_15655</name>
</gene>
<dbReference type="RefSeq" id="WP_118648497.1">
    <property type="nucleotide sequence ID" value="NZ_CP060635.1"/>
</dbReference>
<accession>A0A7G9GBW7</accession>
<name>A0A7G9GBW7_9FIRM</name>
<protein>
    <submittedName>
        <fullName evidence="1">Uncharacterized protein</fullName>
    </submittedName>
</protein>
<reference evidence="1 2" key="1">
    <citation type="submission" date="2020-08" db="EMBL/GenBank/DDBJ databases">
        <authorList>
            <person name="Liu C."/>
            <person name="Sun Q."/>
        </authorList>
    </citation>
    <scope>NUCLEOTIDE SEQUENCE [LARGE SCALE GENOMIC DNA]</scope>
    <source>
        <strain evidence="1 2">NSJ-29</strain>
    </source>
</reference>
<dbReference type="AlphaFoldDB" id="A0A7G9GBW7"/>
<organism evidence="1 2">
    <name type="scientific">Wansuia hejianensis</name>
    <dbReference type="NCBI Taxonomy" id="2763667"/>
    <lineage>
        <taxon>Bacteria</taxon>
        <taxon>Bacillati</taxon>
        <taxon>Bacillota</taxon>
        <taxon>Clostridia</taxon>
        <taxon>Lachnospirales</taxon>
        <taxon>Lachnospiraceae</taxon>
        <taxon>Wansuia</taxon>
    </lineage>
</organism>
<evidence type="ECO:0000313" key="2">
    <source>
        <dbReference type="Proteomes" id="UP000515860"/>
    </source>
</evidence>
<sequence>MLCVFLGLLIVAGVLSYRNVRLEKEKIDLEAKLEIKPDADAELQEKLDAFYEKEYQQKGMQEEIQTLAKQFLVTLYQSPATSYGQLPYVQEYLTDQGIRSLLLKMDPVTYAEVSEDIIHAIRSDEQLKSPENSRSAASMQLITNDMYVRLAEDQLRAQILVFADCSFTENSDVATASILLQAECVYTETGGWKIDSLTDFRQL</sequence>
<proteinExistence type="predicted"/>
<dbReference type="Proteomes" id="UP000515860">
    <property type="component" value="Chromosome"/>
</dbReference>
<keyword evidence="2" id="KW-1185">Reference proteome</keyword>